<keyword evidence="3" id="KW-1185">Reference proteome</keyword>
<proteinExistence type="predicted"/>
<protein>
    <submittedName>
        <fullName evidence="2">NADPH dehydrogenase</fullName>
    </submittedName>
</protein>
<accession>A0A1C7EDF4</accession>
<dbReference type="RefSeq" id="WP_068872262.1">
    <property type="nucleotide sequence ID" value="NZ_CP016539.2"/>
</dbReference>
<reference evidence="2" key="1">
    <citation type="submission" date="2016-10" db="EMBL/GenBank/DDBJ databases">
        <authorList>
            <person name="See-Too W.S."/>
        </authorList>
    </citation>
    <scope>NUCLEOTIDE SEQUENCE [LARGE SCALE GENOMIC DNA]</scope>
    <source>
        <strain evidence="2">DSM 23997</strain>
    </source>
</reference>
<dbReference type="Proteomes" id="UP000092650">
    <property type="component" value="Chromosome"/>
</dbReference>
<dbReference type="PANTHER" id="PTHR43303">
    <property type="entry name" value="NADPH DEHYDROGENASE C23G7.10C-RELATED"/>
    <property type="match status" value="1"/>
</dbReference>
<dbReference type="InterPro" id="IPR001155">
    <property type="entry name" value="OxRdtase_FMN_N"/>
</dbReference>
<dbReference type="SUPFAM" id="SSF51395">
    <property type="entry name" value="FMN-linked oxidoreductases"/>
    <property type="match status" value="1"/>
</dbReference>
<evidence type="ECO:0000313" key="2">
    <source>
        <dbReference type="EMBL" id="ANU21427.1"/>
    </source>
</evidence>
<dbReference type="InterPro" id="IPR044152">
    <property type="entry name" value="YqjM-like"/>
</dbReference>
<dbReference type="KEGG" id="ppla:BBI15_15190"/>
<gene>
    <name evidence="2" type="ORF">BBI15_15190</name>
</gene>
<dbReference type="Gene3D" id="3.20.20.70">
    <property type="entry name" value="Aldolase class I"/>
    <property type="match status" value="1"/>
</dbReference>
<dbReference type="CDD" id="cd02932">
    <property type="entry name" value="OYE_YqiM_FMN"/>
    <property type="match status" value="1"/>
</dbReference>
<dbReference type="GO" id="GO:0003959">
    <property type="term" value="F:NADPH dehydrogenase activity"/>
    <property type="evidence" value="ECO:0007669"/>
    <property type="project" value="InterPro"/>
</dbReference>
<evidence type="ECO:0000313" key="3">
    <source>
        <dbReference type="Proteomes" id="UP000092650"/>
    </source>
</evidence>
<evidence type="ECO:0000259" key="1">
    <source>
        <dbReference type="Pfam" id="PF00724"/>
    </source>
</evidence>
<dbReference type="PANTHER" id="PTHR43303:SF3">
    <property type="entry name" value="BLR3436 PROTEIN"/>
    <property type="match status" value="1"/>
</dbReference>
<sequence length="336" mass="37311">MVKLFEEFSLKNLQLPNRSVLSPMCQYKAEDGTGLPNNWHLVHLTSRAIGGTGLVMTEMTNVEKRGRITDNCLGLYNVQQQEKFKEINEEIHKYGSKSAIQIAHAGRKSTIENSDIVAPSPIPFSDSSPVPRELETSEVDEIIERFAESTKLAVDAGFDTIELHGAHGYLLHQFLSPASNKRQDLYGDPYLFPLRVIEAVKSEMPADMPLILRISAKEYGAGGYDFDFAKEFTGRFLKAGVDMLDVSTGGDAPVRPEVYPAYQTSYAKELKDLYNVPVISVGELQDPKVAEMVLQEEMADLISIGKGMLRNPYWTKEAAALLGAELKLPGVYNLAY</sequence>
<dbReference type="GO" id="GO:0050661">
    <property type="term" value="F:NADP binding"/>
    <property type="evidence" value="ECO:0007669"/>
    <property type="project" value="InterPro"/>
</dbReference>
<dbReference type="GO" id="GO:0010181">
    <property type="term" value="F:FMN binding"/>
    <property type="evidence" value="ECO:0007669"/>
    <property type="project" value="InterPro"/>
</dbReference>
<dbReference type="OrthoDB" id="9772736at2"/>
<dbReference type="Pfam" id="PF00724">
    <property type="entry name" value="Oxidored_FMN"/>
    <property type="match status" value="1"/>
</dbReference>
<name>A0A1C7EDF4_9BACL</name>
<organism evidence="2 3">
    <name type="scientific">Planococcus plakortidis</name>
    <dbReference type="NCBI Taxonomy" id="1038856"/>
    <lineage>
        <taxon>Bacteria</taxon>
        <taxon>Bacillati</taxon>
        <taxon>Bacillota</taxon>
        <taxon>Bacilli</taxon>
        <taxon>Bacillales</taxon>
        <taxon>Caryophanaceae</taxon>
        <taxon>Planococcus</taxon>
    </lineage>
</organism>
<feature type="domain" description="NADH:flavin oxidoreductase/NADH oxidase N-terminal" evidence="1">
    <location>
        <begin position="3"/>
        <end position="319"/>
    </location>
</feature>
<dbReference type="EMBL" id="CP016539">
    <property type="protein sequence ID" value="ANU21427.1"/>
    <property type="molecule type" value="Genomic_DNA"/>
</dbReference>
<dbReference type="AlphaFoldDB" id="A0A1C7EDF4"/>
<dbReference type="InterPro" id="IPR013785">
    <property type="entry name" value="Aldolase_TIM"/>
</dbReference>
<dbReference type="STRING" id="1038856.BBI15_15190"/>